<evidence type="ECO:0000256" key="4">
    <source>
        <dbReference type="HAMAP-Rule" id="MF_00470"/>
    </source>
</evidence>
<dbReference type="EMBL" id="AJYK02000043">
    <property type="protein sequence ID" value="OEF26963.1"/>
    <property type="molecule type" value="Genomic_DNA"/>
</dbReference>
<comment type="pathway">
    <text evidence="4">Quinol/quinone metabolism; 1,4-dihydroxy-2-naphthoate biosynthesis; 1,4-dihydroxy-2-naphthoate from chorismate: step 4/7.</text>
</comment>
<dbReference type="SUPFAM" id="SSF54826">
    <property type="entry name" value="Enolase N-terminal domain-like"/>
    <property type="match status" value="1"/>
</dbReference>
<feature type="binding site" evidence="4">
    <location>
        <position position="203"/>
    </location>
    <ligand>
        <name>Mg(2+)</name>
        <dbReference type="ChEBI" id="CHEBI:18420"/>
    </ligand>
</feature>
<dbReference type="InterPro" id="IPR041338">
    <property type="entry name" value="OSBS_N"/>
</dbReference>
<feature type="domain" description="Mandelate racemase/muconate lactonizing enzyme C-terminal" evidence="6">
    <location>
        <begin position="124"/>
        <end position="222"/>
    </location>
</feature>
<feature type="binding site" evidence="4">
    <location>
        <position position="174"/>
    </location>
    <ligand>
        <name>Mg(2+)</name>
        <dbReference type="ChEBI" id="CHEBI:18420"/>
    </ligand>
</feature>
<dbReference type="PANTHER" id="PTHR48073">
    <property type="entry name" value="O-SUCCINYLBENZOATE SYNTHASE-RELATED"/>
    <property type="match status" value="1"/>
</dbReference>
<dbReference type="NCBIfam" id="TIGR01927">
    <property type="entry name" value="menC_gam_Gplu"/>
    <property type="match status" value="1"/>
</dbReference>
<dbReference type="Pfam" id="PF21508">
    <property type="entry name" value="MenC_N"/>
    <property type="match status" value="1"/>
</dbReference>
<feature type="active site" description="Proton acceptor" evidence="4">
    <location>
        <position position="254"/>
    </location>
</feature>
<dbReference type="GO" id="GO:0000287">
    <property type="term" value="F:magnesium ion binding"/>
    <property type="evidence" value="ECO:0007669"/>
    <property type="project" value="UniProtKB-UniRule"/>
</dbReference>
<organism evidence="7 8">
    <name type="scientific">Vibrio rumoiensis 1S-45</name>
    <dbReference type="NCBI Taxonomy" id="1188252"/>
    <lineage>
        <taxon>Bacteria</taxon>
        <taxon>Pseudomonadati</taxon>
        <taxon>Pseudomonadota</taxon>
        <taxon>Gammaproteobacteria</taxon>
        <taxon>Vibrionales</taxon>
        <taxon>Vibrionaceae</taxon>
        <taxon>Vibrio</taxon>
    </lineage>
</organism>
<dbReference type="SUPFAM" id="SSF51604">
    <property type="entry name" value="Enolase C-terminal domain-like"/>
    <property type="match status" value="1"/>
</dbReference>
<keyword evidence="8" id="KW-1185">Reference proteome</keyword>
<dbReference type="Proteomes" id="UP000094070">
    <property type="component" value="Unassembled WGS sequence"/>
</dbReference>
<dbReference type="RefSeq" id="WP_017025229.1">
    <property type="nucleotide sequence ID" value="NZ_AJYK02000043.1"/>
</dbReference>
<evidence type="ECO:0000256" key="3">
    <source>
        <dbReference type="ARBA" id="ARBA00023239"/>
    </source>
</evidence>
<evidence type="ECO:0000259" key="6">
    <source>
        <dbReference type="SMART" id="SM00922"/>
    </source>
</evidence>
<dbReference type="STRING" id="1188252.A1QC_00930"/>
<keyword evidence="2 4" id="KW-0460">Magnesium</keyword>
<dbReference type="SFLD" id="SFLDF00009">
    <property type="entry name" value="o-succinylbenzoate_synthase"/>
    <property type="match status" value="1"/>
</dbReference>
<feature type="active site" description="Proton donor" evidence="4">
    <location>
        <position position="146"/>
    </location>
</feature>
<dbReference type="InterPro" id="IPR036849">
    <property type="entry name" value="Enolase-like_C_sf"/>
</dbReference>
<evidence type="ECO:0000313" key="7">
    <source>
        <dbReference type="EMBL" id="OEF26963.1"/>
    </source>
</evidence>
<dbReference type="InterPro" id="IPR029017">
    <property type="entry name" value="Enolase-like_N"/>
</dbReference>
<dbReference type="Pfam" id="PF13378">
    <property type="entry name" value="MR_MLE_C"/>
    <property type="match status" value="1"/>
</dbReference>
<evidence type="ECO:0000256" key="1">
    <source>
        <dbReference type="ARBA" id="ARBA00022723"/>
    </source>
</evidence>
<comment type="function">
    <text evidence="4">Converts 2-succinyl-6-hydroxy-2,4-cyclohexadiene-1-carboxylate (SHCHC) to 2-succinylbenzoate (OSB).</text>
</comment>
<dbReference type="GO" id="GO:0043748">
    <property type="term" value="F:O-succinylbenzoate synthase activity"/>
    <property type="evidence" value="ECO:0007669"/>
    <property type="project" value="UniProtKB-EC"/>
</dbReference>
<dbReference type="GO" id="GO:0009234">
    <property type="term" value="P:menaquinone biosynthetic process"/>
    <property type="evidence" value="ECO:0007669"/>
    <property type="project" value="UniProtKB-UniRule"/>
</dbReference>
<dbReference type="CDD" id="cd03320">
    <property type="entry name" value="OSBS"/>
    <property type="match status" value="1"/>
</dbReference>
<protein>
    <recommendedName>
        <fullName evidence="4 5">o-succinylbenzoate synthase</fullName>
        <shortName evidence="4">OSB synthase</shortName>
        <shortName evidence="4">OSBS</shortName>
        <ecNumber evidence="4 5">4.2.1.113</ecNumber>
    </recommendedName>
    <alternativeName>
        <fullName evidence="4">4-(2'-carboxyphenyl)-4-oxybutyric acid synthase</fullName>
    </alternativeName>
    <alternativeName>
        <fullName evidence="4">o-succinylbenzoic acid synthase</fullName>
    </alternativeName>
</protein>
<comment type="pathway">
    <text evidence="4">Quinol/quinone metabolism; menaquinone biosynthesis.</text>
</comment>
<dbReference type="eggNOG" id="COG1441">
    <property type="taxonomic scope" value="Bacteria"/>
</dbReference>
<dbReference type="SFLD" id="SFLDS00001">
    <property type="entry name" value="Enolase"/>
    <property type="match status" value="1"/>
</dbReference>
<dbReference type="InterPro" id="IPR029065">
    <property type="entry name" value="Enolase_C-like"/>
</dbReference>
<reference evidence="7 8" key="1">
    <citation type="journal article" date="2012" name="Science">
        <title>Ecological populations of bacteria act as socially cohesive units of antibiotic production and resistance.</title>
        <authorList>
            <person name="Cordero O.X."/>
            <person name="Wildschutte H."/>
            <person name="Kirkup B."/>
            <person name="Proehl S."/>
            <person name="Ngo L."/>
            <person name="Hussain F."/>
            <person name="Le Roux F."/>
            <person name="Mincer T."/>
            <person name="Polz M.F."/>
        </authorList>
    </citation>
    <scope>NUCLEOTIDE SEQUENCE [LARGE SCALE GENOMIC DNA]</scope>
    <source>
        <strain evidence="7 8">1S-45</strain>
    </source>
</reference>
<dbReference type="InterPro" id="IPR013342">
    <property type="entry name" value="Mandelate_racemase_C"/>
</dbReference>
<name>A0A1E5E3Q5_9VIBR</name>
<dbReference type="PANTHER" id="PTHR48073:SF2">
    <property type="entry name" value="O-SUCCINYLBENZOATE SYNTHASE"/>
    <property type="match status" value="1"/>
</dbReference>
<sequence length="341" mass="38342">MSNQYPSFRQVKLYRYRLSMDSGVIVREQRLRHREGYIVELIEDESSALGECAPLPSFSRESLEQVEAQLVSVLSTWQKTGEWPNFDALYPSVAFGLSAAQYELEQTLPLEGEYLAAPLCSGDPDELIPVFESMADSDHQKVAKVKVGLYEPIRDGMLVNLFLESIPDLNLRLDANRSWSLDKALKFAHYVSPDLRQRITFLEEPCQTQEQSLEFARQTNIQIAWDETLQEAVATSEFDVSNLLDDKLAALVIKPTLIGSIDRCIALIDDAKQHGLQAVISSSLESTIGLTQLARLSAWQTPKQTPGLDTLQLFQSQLERTWPNSALPVAALNDQVLIWQS</sequence>
<dbReference type="SMART" id="SM00922">
    <property type="entry name" value="MR_MLE"/>
    <property type="match status" value="1"/>
</dbReference>
<dbReference type="UniPathway" id="UPA00079"/>
<dbReference type="AlphaFoldDB" id="A0A1E5E3Q5"/>
<dbReference type="OrthoDB" id="3725747at2"/>
<dbReference type="Gene3D" id="3.30.390.10">
    <property type="entry name" value="Enolase-like, N-terminal domain"/>
    <property type="match status" value="1"/>
</dbReference>
<dbReference type="UniPathway" id="UPA01057">
    <property type="reaction ID" value="UER00165"/>
</dbReference>
<dbReference type="EC" id="4.2.1.113" evidence="4 5"/>
<evidence type="ECO:0000313" key="8">
    <source>
        <dbReference type="Proteomes" id="UP000094070"/>
    </source>
</evidence>
<dbReference type="Gene3D" id="3.20.20.120">
    <property type="entry name" value="Enolase-like C-terminal domain"/>
    <property type="match status" value="1"/>
</dbReference>
<keyword evidence="4" id="KW-0474">Menaquinone biosynthesis</keyword>
<accession>A0A1E5E3Q5</accession>
<comment type="cofactor">
    <cofactor evidence="4">
        <name>a divalent metal cation</name>
        <dbReference type="ChEBI" id="CHEBI:60240"/>
    </cofactor>
</comment>
<comment type="catalytic activity">
    <reaction evidence="4">
        <text>(1R,6R)-6-hydroxy-2-succinyl-cyclohexa-2,4-diene-1-carboxylate = 2-succinylbenzoate + H2O</text>
        <dbReference type="Rhea" id="RHEA:10196"/>
        <dbReference type="ChEBI" id="CHEBI:15377"/>
        <dbReference type="ChEBI" id="CHEBI:18325"/>
        <dbReference type="ChEBI" id="CHEBI:58689"/>
        <dbReference type="EC" id="4.2.1.113"/>
    </reaction>
</comment>
<dbReference type="NCBIfam" id="NF003473">
    <property type="entry name" value="PRK05105.1"/>
    <property type="match status" value="1"/>
</dbReference>
<evidence type="ECO:0000256" key="5">
    <source>
        <dbReference type="NCBIfam" id="TIGR01927"/>
    </source>
</evidence>
<feature type="binding site" evidence="4">
    <location>
        <position position="226"/>
    </location>
    <ligand>
        <name>Mg(2+)</name>
        <dbReference type="ChEBI" id="CHEBI:18420"/>
    </ligand>
</feature>
<comment type="caution">
    <text evidence="7">The sequence shown here is derived from an EMBL/GenBank/DDBJ whole genome shotgun (WGS) entry which is preliminary data.</text>
</comment>
<proteinExistence type="inferred from homology"/>
<keyword evidence="3 4" id="KW-0456">Lyase</keyword>
<evidence type="ECO:0000256" key="2">
    <source>
        <dbReference type="ARBA" id="ARBA00022842"/>
    </source>
</evidence>
<dbReference type="HAMAP" id="MF_00470">
    <property type="entry name" value="MenC_1"/>
    <property type="match status" value="1"/>
</dbReference>
<gene>
    <name evidence="4" type="primary">menC</name>
    <name evidence="7" type="ORF">A1QC_00930</name>
</gene>
<comment type="similarity">
    <text evidence="4">Belongs to the mandelate racemase/muconate lactonizing enzyme family. MenC type 1 subfamily.</text>
</comment>
<dbReference type="InterPro" id="IPR010196">
    <property type="entry name" value="OSB_synthase_MenC1"/>
</dbReference>
<keyword evidence="1 4" id="KW-0479">Metal-binding</keyword>
<dbReference type="SFLD" id="SFLDG00180">
    <property type="entry name" value="muconate_cycloisomerase"/>
    <property type="match status" value="1"/>
</dbReference>